<keyword evidence="9" id="KW-1185">Reference proteome</keyword>
<feature type="transmembrane region" description="Helical" evidence="6">
    <location>
        <begin position="214"/>
        <end position="236"/>
    </location>
</feature>
<evidence type="ECO:0000256" key="4">
    <source>
        <dbReference type="ARBA" id="ARBA00022989"/>
    </source>
</evidence>
<keyword evidence="3 6" id="KW-0812">Transmembrane</keyword>
<dbReference type="Pfam" id="PF07690">
    <property type="entry name" value="MFS_1"/>
    <property type="match status" value="1"/>
</dbReference>
<keyword evidence="5 6" id="KW-0472">Membrane</keyword>
<dbReference type="Proteomes" id="UP000070700">
    <property type="component" value="Unassembled WGS sequence"/>
</dbReference>
<dbReference type="GO" id="GO:0016020">
    <property type="term" value="C:membrane"/>
    <property type="evidence" value="ECO:0007669"/>
    <property type="project" value="UniProtKB-SubCell"/>
</dbReference>
<dbReference type="PANTHER" id="PTHR43791:SF97">
    <property type="entry name" value="ALLANTOATE TRANSPORTER, PUTATIVE (AFU_ORTHOLOGUE AFUA_1G14700)-RELATED"/>
    <property type="match status" value="1"/>
</dbReference>
<dbReference type="InterPro" id="IPR036259">
    <property type="entry name" value="MFS_trans_sf"/>
</dbReference>
<reference evidence="8 9" key="1">
    <citation type="submission" date="2015-10" db="EMBL/GenBank/DDBJ databases">
        <title>Full genome of DAOMC 229536 Phialocephala scopiformis, a fungal endophyte of spruce producing the potent anti-insectan compound rugulosin.</title>
        <authorList>
            <consortium name="DOE Joint Genome Institute"/>
            <person name="Walker A.K."/>
            <person name="Frasz S.L."/>
            <person name="Seifert K.A."/>
            <person name="Miller J.D."/>
            <person name="Mondo S.J."/>
            <person name="Labutti K."/>
            <person name="Lipzen A."/>
            <person name="Dockter R."/>
            <person name="Kennedy M."/>
            <person name="Grigoriev I.V."/>
            <person name="Spatafora J.W."/>
        </authorList>
    </citation>
    <scope>NUCLEOTIDE SEQUENCE [LARGE SCALE GENOMIC DNA]</scope>
    <source>
        <strain evidence="8 9">CBS 120377</strain>
    </source>
</reference>
<keyword evidence="2" id="KW-0813">Transport</keyword>
<evidence type="ECO:0000256" key="1">
    <source>
        <dbReference type="ARBA" id="ARBA00004141"/>
    </source>
</evidence>
<dbReference type="KEGG" id="psco:LY89DRAFT_590397"/>
<dbReference type="InParanoid" id="A0A194X0L7"/>
<sequence length="435" mass="48497">MDKSVMAQSFIYGLEESLNLKGHEYSWCGSAFYFGYLAFQPFAGRLLNYLPLGRFVSATALSWAIILLCTPGAKSFSGLFACRFFLGMAEGGVSPAYVLITGMWYKKDEIPQRVTFWFTGNGVAIIIQALVSYGIGHINTSVATWRWFFIIFGILGLVWAVVLYLFMPDSPLTAKFLNEEEKAVAVERLRNNRTGVANKEFKKYQLIEALKDPLVYYSFFYAISCVVPNSGVSFFGAQIIKGMGFNNFVSSILLMPFGLCETIALLTAGYVTRNIPNLRCLNQFLWCVPAVFGAALVYCLPSSNRAGRLAGFYCTGFSNAGLPLQFSLMSSNVAGHTKRSVGNAIMFFGYATGFIIGPQFFLSSEAPVYPTGFKTMIITFGTACLGPVGLWFYLGWLNRRREAALRESGNENVYARNEEFLDLTDREQIHFVYSR</sequence>
<feature type="transmembrane region" description="Helical" evidence="6">
    <location>
        <begin position="147"/>
        <end position="167"/>
    </location>
</feature>
<dbReference type="EMBL" id="KQ947421">
    <property type="protein sequence ID" value="KUJ13735.1"/>
    <property type="molecule type" value="Genomic_DNA"/>
</dbReference>
<keyword evidence="4 6" id="KW-1133">Transmembrane helix</keyword>
<dbReference type="OrthoDB" id="6730379at2759"/>
<evidence type="ECO:0000256" key="5">
    <source>
        <dbReference type="ARBA" id="ARBA00023136"/>
    </source>
</evidence>
<feature type="transmembrane region" description="Helical" evidence="6">
    <location>
        <begin position="341"/>
        <end position="361"/>
    </location>
</feature>
<evidence type="ECO:0000256" key="3">
    <source>
        <dbReference type="ARBA" id="ARBA00022692"/>
    </source>
</evidence>
<dbReference type="SUPFAM" id="SSF103473">
    <property type="entry name" value="MFS general substrate transporter"/>
    <property type="match status" value="1"/>
</dbReference>
<evidence type="ECO:0000313" key="8">
    <source>
        <dbReference type="EMBL" id="KUJ13735.1"/>
    </source>
</evidence>
<dbReference type="RefSeq" id="XP_018068090.1">
    <property type="nucleotide sequence ID" value="XM_018209593.1"/>
</dbReference>
<feature type="transmembrane region" description="Helical" evidence="6">
    <location>
        <begin position="49"/>
        <end position="68"/>
    </location>
</feature>
<dbReference type="InterPro" id="IPR011701">
    <property type="entry name" value="MFS"/>
</dbReference>
<feature type="transmembrane region" description="Helical" evidence="6">
    <location>
        <begin position="283"/>
        <end position="300"/>
    </location>
</feature>
<feature type="transmembrane region" description="Helical" evidence="6">
    <location>
        <begin position="80"/>
        <end position="104"/>
    </location>
</feature>
<evidence type="ECO:0000259" key="7">
    <source>
        <dbReference type="PROSITE" id="PS50850"/>
    </source>
</evidence>
<comment type="subcellular location">
    <subcellularLocation>
        <location evidence="1">Membrane</location>
        <topology evidence="1">Multi-pass membrane protein</topology>
    </subcellularLocation>
</comment>
<dbReference type="PANTHER" id="PTHR43791">
    <property type="entry name" value="PERMEASE-RELATED"/>
    <property type="match status" value="1"/>
</dbReference>
<feature type="domain" description="Major facilitator superfamily (MFS) profile" evidence="7">
    <location>
        <begin position="1"/>
        <end position="401"/>
    </location>
</feature>
<dbReference type="GO" id="GO:0022857">
    <property type="term" value="F:transmembrane transporter activity"/>
    <property type="evidence" value="ECO:0007669"/>
    <property type="project" value="InterPro"/>
</dbReference>
<evidence type="ECO:0000256" key="6">
    <source>
        <dbReference type="SAM" id="Phobius"/>
    </source>
</evidence>
<protein>
    <submittedName>
        <fullName evidence="8">Allantoate permease</fullName>
    </submittedName>
</protein>
<dbReference type="AlphaFoldDB" id="A0A194X0L7"/>
<organism evidence="8 9">
    <name type="scientific">Mollisia scopiformis</name>
    <name type="common">Conifer needle endophyte fungus</name>
    <name type="synonym">Phialocephala scopiformis</name>
    <dbReference type="NCBI Taxonomy" id="149040"/>
    <lineage>
        <taxon>Eukaryota</taxon>
        <taxon>Fungi</taxon>
        <taxon>Dikarya</taxon>
        <taxon>Ascomycota</taxon>
        <taxon>Pezizomycotina</taxon>
        <taxon>Leotiomycetes</taxon>
        <taxon>Helotiales</taxon>
        <taxon>Mollisiaceae</taxon>
        <taxon>Mollisia</taxon>
    </lineage>
</organism>
<dbReference type="PROSITE" id="PS50850">
    <property type="entry name" value="MFS"/>
    <property type="match status" value="1"/>
</dbReference>
<feature type="transmembrane region" description="Helical" evidence="6">
    <location>
        <begin position="248"/>
        <end position="271"/>
    </location>
</feature>
<dbReference type="Gene3D" id="1.20.1250.20">
    <property type="entry name" value="MFS general substrate transporter like domains"/>
    <property type="match status" value="1"/>
</dbReference>
<feature type="transmembrane region" description="Helical" evidence="6">
    <location>
        <begin position="116"/>
        <end position="135"/>
    </location>
</feature>
<gene>
    <name evidence="8" type="ORF">LY89DRAFT_590397</name>
</gene>
<evidence type="ECO:0000313" key="9">
    <source>
        <dbReference type="Proteomes" id="UP000070700"/>
    </source>
</evidence>
<feature type="transmembrane region" description="Helical" evidence="6">
    <location>
        <begin position="373"/>
        <end position="396"/>
    </location>
</feature>
<dbReference type="GeneID" id="28819319"/>
<accession>A0A194X0L7</accession>
<proteinExistence type="predicted"/>
<dbReference type="InterPro" id="IPR020846">
    <property type="entry name" value="MFS_dom"/>
</dbReference>
<evidence type="ECO:0000256" key="2">
    <source>
        <dbReference type="ARBA" id="ARBA00022448"/>
    </source>
</evidence>
<name>A0A194X0L7_MOLSC</name>